<name>J7TYL3_STRSL</name>
<gene>
    <name evidence="1" type="ORF">RSSL_01091</name>
</gene>
<organism evidence="1 2">
    <name type="scientific">Streptococcus salivarius K12</name>
    <dbReference type="NCBI Taxonomy" id="1200793"/>
    <lineage>
        <taxon>Bacteria</taxon>
        <taxon>Bacillati</taxon>
        <taxon>Bacillota</taxon>
        <taxon>Bacilli</taxon>
        <taxon>Lactobacillales</taxon>
        <taxon>Streptococcaceae</taxon>
        <taxon>Streptococcus</taxon>
    </lineage>
</organism>
<dbReference type="AlphaFoldDB" id="J7TYL3"/>
<dbReference type="PATRIC" id="fig|1200793.3.peg.1052"/>
<dbReference type="EMBL" id="ALIF01000001">
    <property type="protein sequence ID" value="EJO17168.1"/>
    <property type="molecule type" value="Genomic_DNA"/>
</dbReference>
<reference evidence="1 2" key="1">
    <citation type="journal article" date="2012" name="J. Bacteriol.">
        <title>Genome Sequence of the Lantibiotic Bacteriocin Producer Streptococcus salivarius Strain K12.</title>
        <authorList>
            <person name="Barretto C."/>
            <person name="Alvarez-Martin P."/>
            <person name="Foata F."/>
            <person name="Renault P."/>
            <person name="Berger B."/>
        </authorList>
    </citation>
    <scope>NUCLEOTIDE SEQUENCE [LARGE SCALE GENOMIC DNA]</scope>
    <source>
        <strain evidence="1 2">K12</strain>
    </source>
</reference>
<sequence length="53" mass="5740">MQGPVVIDGSRKPIPQRLKLVFTWAIPDGLEASLCPRTDKLGAEKPTGFIGMC</sequence>
<accession>J7TYL3</accession>
<proteinExistence type="predicted"/>
<protein>
    <submittedName>
        <fullName evidence="1">Uncharacterized protein</fullName>
    </submittedName>
</protein>
<keyword evidence="2" id="KW-1185">Reference proteome</keyword>
<evidence type="ECO:0000313" key="2">
    <source>
        <dbReference type="Proteomes" id="UP000006983"/>
    </source>
</evidence>
<evidence type="ECO:0000313" key="1">
    <source>
        <dbReference type="EMBL" id="EJO17168.1"/>
    </source>
</evidence>
<comment type="caution">
    <text evidence="1">The sequence shown here is derived from an EMBL/GenBank/DDBJ whole genome shotgun (WGS) entry which is preliminary data.</text>
</comment>
<dbReference type="Proteomes" id="UP000006983">
    <property type="component" value="Unassembled WGS sequence"/>
</dbReference>